<evidence type="ECO:0000256" key="1">
    <source>
        <dbReference type="ARBA" id="ARBA00010692"/>
    </source>
</evidence>
<keyword evidence="2" id="KW-0813">Transport</keyword>
<sequence length="185" mass="19651">MHNQKTKRLTLAALFAALTALMAQMVLPLWFTPVPFSLAIVAVFLTGAVLDWKTALLAQGCYLLLGLAGVPVFSYFGAGPAKLVGPTGGYLLAYPLMAAATAWLTARWGRGFLRMLGAMAAGLLICYTCGTLQLMALTGSGLWEALGLAVIPFALFDLLKAALSSLLAVALHRALRRARLVVWSL</sequence>
<keyword evidence="3" id="KW-1133">Transmembrane helix</keyword>
<gene>
    <name evidence="4" type="ORF">H9736_01515</name>
</gene>
<evidence type="ECO:0000313" key="4">
    <source>
        <dbReference type="EMBL" id="HIX64906.1"/>
    </source>
</evidence>
<dbReference type="EMBL" id="DXES01000033">
    <property type="protein sequence ID" value="HIX64906.1"/>
    <property type="molecule type" value="Genomic_DNA"/>
</dbReference>
<dbReference type="PANTHER" id="PTHR34295">
    <property type="entry name" value="BIOTIN TRANSPORTER BIOY"/>
    <property type="match status" value="1"/>
</dbReference>
<feature type="transmembrane region" description="Helical" evidence="3">
    <location>
        <begin position="118"/>
        <end position="139"/>
    </location>
</feature>
<feature type="transmembrane region" description="Helical" evidence="3">
    <location>
        <begin position="88"/>
        <end position="106"/>
    </location>
</feature>
<dbReference type="Gene3D" id="1.10.1760.20">
    <property type="match status" value="1"/>
</dbReference>
<dbReference type="AlphaFoldDB" id="A0A9D1WQ89"/>
<accession>A0A9D1WQ89</accession>
<protein>
    <recommendedName>
        <fullName evidence="2">Biotin transporter</fullName>
    </recommendedName>
</protein>
<keyword evidence="3" id="KW-0812">Transmembrane</keyword>
<dbReference type="GO" id="GO:0005886">
    <property type="term" value="C:plasma membrane"/>
    <property type="evidence" value="ECO:0007669"/>
    <property type="project" value="UniProtKB-SubCell"/>
</dbReference>
<proteinExistence type="inferred from homology"/>
<feature type="transmembrane region" description="Helical" evidence="3">
    <location>
        <begin position="145"/>
        <end position="171"/>
    </location>
</feature>
<keyword evidence="2 3" id="KW-0472">Membrane</keyword>
<dbReference type="GO" id="GO:0015225">
    <property type="term" value="F:biotin transmembrane transporter activity"/>
    <property type="evidence" value="ECO:0007669"/>
    <property type="project" value="UniProtKB-UniRule"/>
</dbReference>
<comment type="similarity">
    <text evidence="1 2">Belongs to the BioY family.</text>
</comment>
<evidence type="ECO:0000256" key="3">
    <source>
        <dbReference type="SAM" id="Phobius"/>
    </source>
</evidence>
<dbReference type="PANTHER" id="PTHR34295:SF1">
    <property type="entry name" value="BIOTIN TRANSPORTER BIOY"/>
    <property type="match status" value="1"/>
</dbReference>
<name>A0A9D1WQ89_9FIRM</name>
<organism evidence="4 5">
    <name type="scientific">Candidatus Anaerotruncus excrementipullorum</name>
    <dbReference type="NCBI Taxonomy" id="2838465"/>
    <lineage>
        <taxon>Bacteria</taxon>
        <taxon>Bacillati</taxon>
        <taxon>Bacillota</taxon>
        <taxon>Clostridia</taxon>
        <taxon>Eubacteriales</taxon>
        <taxon>Oscillospiraceae</taxon>
        <taxon>Anaerotruncus</taxon>
    </lineage>
</organism>
<comment type="subcellular location">
    <subcellularLocation>
        <location evidence="2">Cell membrane</location>
        <topology evidence="2">Multi-pass membrane protein</topology>
    </subcellularLocation>
</comment>
<keyword evidence="2" id="KW-1003">Cell membrane</keyword>
<comment type="caution">
    <text evidence="4">The sequence shown here is derived from an EMBL/GenBank/DDBJ whole genome shotgun (WGS) entry which is preliminary data.</text>
</comment>
<evidence type="ECO:0000256" key="2">
    <source>
        <dbReference type="PIRNR" id="PIRNR016661"/>
    </source>
</evidence>
<feature type="transmembrane region" description="Helical" evidence="3">
    <location>
        <begin position="57"/>
        <end position="76"/>
    </location>
</feature>
<evidence type="ECO:0000313" key="5">
    <source>
        <dbReference type="Proteomes" id="UP000886800"/>
    </source>
</evidence>
<feature type="transmembrane region" description="Helical" evidence="3">
    <location>
        <begin position="33"/>
        <end position="50"/>
    </location>
</feature>
<dbReference type="Proteomes" id="UP000886800">
    <property type="component" value="Unassembled WGS sequence"/>
</dbReference>
<reference evidence="4" key="1">
    <citation type="journal article" date="2021" name="PeerJ">
        <title>Extensive microbial diversity within the chicken gut microbiome revealed by metagenomics and culture.</title>
        <authorList>
            <person name="Gilroy R."/>
            <person name="Ravi A."/>
            <person name="Getino M."/>
            <person name="Pursley I."/>
            <person name="Horton D.L."/>
            <person name="Alikhan N.F."/>
            <person name="Baker D."/>
            <person name="Gharbi K."/>
            <person name="Hall N."/>
            <person name="Watson M."/>
            <person name="Adriaenssens E.M."/>
            <person name="Foster-Nyarko E."/>
            <person name="Jarju S."/>
            <person name="Secka A."/>
            <person name="Antonio M."/>
            <person name="Oren A."/>
            <person name="Chaudhuri R.R."/>
            <person name="La Ragione R."/>
            <person name="Hildebrand F."/>
            <person name="Pallen M.J."/>
        </authorList>
    </citation>
    <scope>NUCLEOTIDE SEQUENCE</scope>
    <source>
        <strain evidence="4">CHK188-5543</strain>
    </source>
</reference>
<dbReference type="InterPro" id="IPR003784">
    <property type="entry name" value="BioY"/>
</dbReference>
<dbReference type="Pfam" id="PF02632">
    <property type="entry name" value="BioY"/>
    <property type="match status" value="1"/>
</dbReference>
<dbReference type="PIRSF" id="PIRSF016661">
    <property type="entry name" value="BioY"/>
    <property type="match status" value="1"/>
</dbReference>
<reference evidence="4" key="2">
    <citation type="submission" date="2021-04" db="EMBL/GenBank/DDBJ databases">
        <authorList>
            <person name="Gilroy R."/>
        </authorList>
    </citation>
    <scope>NUCLEOTIDE SEQUENCE</scope>
    <source>
        <strain evidence="4">CHK188-5543</strain>
    </source>
</reference>